<keyword evidence="5 7" id="KW-0472">Membrane</keyword>
<feature type="transmembrane region" description="Helical" evidence="7">
    <location>
        <begin position="461"/>
        <end position="479"/>
    </location>
</feature>
<gene>
    <name evidence="8" type="ORF">AXF42_Ash008030</name>
</gene>
<reference evidence="8 9" key="1">
    <citation type="journal article" date="2017" name="Nature">
        <title>The Apostasia genome and the evolution of orchids.</title>
        <authorList>
            <person name="Zhang G.Q."/>
            <person name="Liu K.W."/>
            <person name="Li Z."/>
            <person name="Lohaus R."/>
            <person name="Hsiao Y.Y."/>
            <person name="Niu S.C."/>
            <person name="Wang J.Y."/>
            <person name="Lin Y.C."/>
            <person name="Xu Q."/>
            <person name="Chen L.J."/>
            <person name="Yoshida K."/>
            <person name="Fujiwara S."/>
            <person name="Wang Z.W."/>
            <person name="Zhang Y.Q."/>
            <person name="Mitsuda N."/>
            <person name="Wang M."/>
            <person name="Liu G.H."/>
            <person name="Pecoraro L."/>
            <person name="Huang H.X."/>
            <person name="Xiao X.J."/>
            <person name="Lin M."/>
            <person name="Wu X.Y."/>
            <person name="Wu W.L."/>
            <person name="Chen Y.Y."/>
            <person name="Chang S.B."/>
            <person name="Sakamoto S."/>
            <person name="Ohme-Takagi M."/>
            <person name="Yagi M."/>
            <person name="Zeng S.J."/>
            <person name="Shen C.Y."/>
            <person name="Yeh C.M."/>
            <person name="Luo Y.B."/>
            <person name="Tsai W.C."/>
            <person name="Van de Peer Y."/>
            <person name="Liu Z.J."/>
        </authorList>
    </citation>
    <scope>NUCLEOTIDE SEQUENCE [LARGE SCALE GENOMIC DNA]</scope>
    <source>
        <strain evidence="9">cv. Shenzhen</strain>
        <tissue evidence="8">Stem</tissue>
    </source>
</reference>
<dbReference type="GO" id="GO:0016020">
    <property type="term" value="C:membrane"/>
    <property type="evidence" value="ECO:0007669"/>
    <property type="project" value="UniProtKB-SubCell"/>
</dbReference>
<keyword evidence="4 7" id="KW-1133">Transmembrane helix</keyword>
<evidence type="ECO:0000256" key="7">
    <source>
        <dbReference type="SAM" id="Phobius"/>
    </source>
</evidence>
<keyword evidence="9" id="KW-1185">Reference proteome</keyword>
<protein>
    <recommendedName>
        <fullName evidence="10">Transmembrane protein 245</fullName>
    </recommendedName>
</protein>
<evidence type="ECO:0000313" key="8">
    <source>
        <dbReference type="EMBL" id="PKA51801.1"/>
    </source>
</evidence>
<dbReference type="AlphaFoldDB" id="A0A2I0A8D7"/>
<feature type="compositionally biased region" description="Low complexity" evidence="6">
    <location>
        <begin position="7"/>
        <end position="23"/>
    </location>
</feature>
<evidence type="ECO:0000256" key="3">
    <source>
        <dbReference type="ARBA" id="ARBA00022692"/>
    </source>
</evidence>
<evidence type="ECO:0000256" key="1">
    <source>
        <dbReference type="ARBA" id="ARBA00004141"/>
    </source>
</evidence>
<evidence type="ECO:0000256" key="2">
    <source>
        <dbReference type="ARBA" id="ARBA00009773"/>
    </source>
</evidence>
<feature type="transmembrane region" description="Helical" evidence="7">
    <location>
        <begin position="184"/>
        <end position="202"/>
    </location>
</feature>
<feature type="transmembrane region" description="Helical" evidence="7">
    <location>
        <begin position="256"/>
        <end position="278"/>
    </location>
</feature>
<evidence type="ECO:0000256" key="6">
    <source>
        <dbReference type="SAM" id="MobiDB-lite"/>
    </source>
</evidence>
<dbReference type="OrthoDB" id="5970161at2759"/>
<organism evidence="8 9">
    <name type="scientific">Apostasia shenzhenica</name>
    <dbReference type="NCBI Taxonomy" id="1088818"/>
    <lineage>
        <taxon>Eukaryota</taxon>
        <taxon>Viridiplantae</taxon>
        <taxon>Streptophyta</taxon>
        <taxon>Embryophyta</taxon>
        <taxon>Tracheophyta</taxon>
        <taxon>Spermatophyta</taxon>
        <taxon>Magnoliopsida</taxon>
        <taxon>Liliopsida</taxon>
        <taxon>Asparagales</taxon>
        <taxon>Orchidaceae</taxon>
        <taxon>Apostasioideae</taxon>
        <taxon>Apostasia</taxon>
    </lineage>
</organism>
<feature type="transmembrane region" description="Helical" evidence="7">
    <location>
        <begin position="511"/>
        <end position="534"/>
    </location>
</feature>
<dbReference type="Proteomes" id="UP000236161">
    <property type="component" value="Unassembled WGS sequence"/>
</dbReference>
<keyword evidence="3 7" id="KW-0812">Transmembrane</keyword>
<evidence type="ECO:0000313" key="9">
    <source>
        <dbReference type="Proteomes" id="UP000236161"/>
    </source>
</evidence>
<dbReference type="Pfam" id="PF01594">
    <property type="entry name" value="AI-2E_transport"/>
    <property type="match status" value="1"/>
</dbReference>
<feature type="transmembrane region" description="Helical" evidence="7">
    <location>
        <begin position="628"/>
        <end position="650"/>
    </location>
</feature>
<accession>A0A2I0A8D7</accession>
<feature type="transmembrane region" description="Helical" evidence="7">
    <location>
        <begin position="432"/>
        <end position="454"/>
    </location>
</feature>
<sequence length="659" mass="71927">MELVPYSSSNPSPNSKLNPTSTSGSPPWSEMFRSASLRRPADSLPSSRHPSPPPRNESSGRIRSGAFPIASTAVAAGSEVRLALYIAMAHAGLAFSLLLIYGLYRLLRDFVRPLQWAIICSIPLRVIQDALVSFWSEPLRHGLVPTLLAAPAAVFRASSYTLADVRSLLLRRPLAPSSSGRRFGFYRLLRWLASFWFFVLSFERLGPAALALLTAGLFLAGPTASAVRHASFAAGGQSKPGSSFVTSGILRNLKTLIAVGLIAGMILGFLAGGAFFSYKIGMEGKDAVISIKSHLQNSNYAEKIGIKQWMDVNDVPNLVDKYSTKFYDTVWDQLDQLGDQYNLTEFVNGLRDFLASQHSNRSGGPSTVLLRSAPQPYTLKFQTLSIHMKNHEWAEIYTDLDSIFRELMVARVDLIEKAKGFAFQGMEISKKILAGSSSLLGGSASLVLSIVLAIVSGAAEVLNFVSQLMVFLWVLYYLITSESGGATEQVMSMFPISKAARDRCVEVIDHAISSVLLATAKVAIFQGCLTWLLFRLFSVHFVYMSTVLVFISALLPLLPPWISSIPAAVELLMEGKYFLAIVLTVVQLTLLDYGTSIIQEDIPGYNSYLTGLSILGGMTLFPNAFEGAIMGPLILTLVIAMKNLYVEFVLEGTQEGKKL</sequence>
<comment type="similarity">
    <text evidence="2">Belongs to the autoinducer-2 exporter (AI-2E) (TC 2.A.86) family.</text>
</comment>
<feature type="transmembrane region" description="Helical" evidence="7">
    <location>
        <begin position="82"/>
        <end position="104"/>
    </location>
</feature>
<dbReference type="EMBL" id="KZ452012">
    <property type="protein sequence ID" value="PKA51801.1"/>
    <property type="molecule type" value="Genomic_DNA"/>
</dbReference>
<feature type="transmembrane region" description="Helical" evidence="7">
    <location>
        <begin position="577"/>
        <end position="593"/>
    </location>
</feature>
<feature type="region of interest" description="Disordered" evidence="6">
    <location>
        <begin position="1"/>
        <end position="63"/>
    </location>
</feature>
<dbReference type="PANTHER" id="PTHR21716:SF72">
    <property type="entry name" value="TRANSMEMBRANE PROTEIN C9ORF5 PROTEIN"/>
    <property type="match status" value="1"/>
</dbReference>
<feature type="transmembrane region" description="Helical" evidence="7">
    <location>
        <begin position="541"/>
        <end position="562"/>
    </location>
</feature>
<evidence type="ECO:0008006" key="10">
    <source>
        <dbReference type="Google" id="ProtNLM"/>
    </source>
</evidence>
<comment type="subcellular location">
    <subcellularLocation>
        <location evidence="1">Membrane</location>
        <topology evidence="1">Multi-pass membrane protein</topology>
    </subcellularLocation>
</comment>
<proteinExistence type="inferred from homology"/>
<evidence type="ECO:0000256" key="4">
    <source>
        <dbReference type="ARBA" id="ARBA00022989"/>
    </source>
</evidence>
<dbReference type="InterPro" id="IPR002549">
    <property type="entry name" value="AI-2E-like"/>
</dbReference>
<dbReference type="PANTHER" id="PTHR21716">
    <property type="entry name" value="TRANSMEMBRANE PROTEIN"/>
    <property type="match status" value="1"/>
</dbReference>
<evidence type="ECO:0000256" key="5">
    <source>
        <dbReference type="ARBA" id="ARBA00023136"/>
    </source>
</evidence>
<name>A0A2I0A8D7_9ASPA</name>